<dbReference type="OrthoDB" id="7980319at2"/>
<dbReference type="CDD" id="cd02440">
    <property type="entry name" value="AdoMet_MTases"/>
    <property type="match status" value="1"/>
</dbReference>
<evidence type="ECO:0000313" key="1">
    <source>
        <dbReference type="EMBL" id="RDJ24597.1"/>
    </source>
</evidence>
<dbReference type="SUPFAM" id="SSF53335">
    <property type="entry name" value="S-adenosyl-L-methionine-dependent methyltransferases"/>
    <property type="match status" value="1"/>
</dbReference>
<protein>
    <submittedName>
        <fullName evidence="1">Methyltransferase domain-containing protein</fullName>
    </submittedName>
</protein>
<name>A0A370L633_9HYPH</name>
<dbReference type="EMBL" id="QQTP01000006">
    <property type="protein sequence ID" value="RDJ24597.1"/>
    <property type="molecule type" value="Genomic_DNA"/>
</dbReference>
<evidence type="ECO:0000313" key="2">
    <source>
        <dbReference type="Proteomes" id="UP000255207"/>
    </source>
</evidence>
<dbReference type="Gene3D" id="3.40.50.150">
    <property type="entry name" value="Vaccinia Virus protein VP39"/>
    <property type="match status" value="1"/>
</dbReference>
<dbReference type="Pfam" id="PF13489">
    <property type="entry name" value="Methyltransf_23"/>
    <property type="match status" value="1"/>
</dbReference>
<accession>A0A370L633</accession>
<dbReference type="Proteomes" id="UP000255207">
    <property type="component" value="Unassembled WGS sequence"/>
</dbReference>
<dbReference type="InterPro" id="IPR029063">
    <property type="entry name" value="SAM-dependent_MTases_sf"/>
</dbReference>
<reference evidence="2" key="1">
    <citation type="submission" date="2018-07" db="EMBL/GenBank/DDBJ databases">
        <authorList>
            <person name="Safronova V.I."/>
            <person name="Chirak E.R."/>
            <person name="Sazanova A.L."/>
        </authorList>
    </citation>
    <scope>NUCLEOTIDE SEQUENCE [LARGE SCALE GENOMIC DNA]</scope>
    <source>
        <strain evidence="2">RCAM04685</strain>
    </source>
</reference>
<keyword evidence="1" id="KW-0489">Methyltransferase</keyword>
<gene>
    <name evidence="1" type="ORF">DWE98_13000</name>
</gene>
<keyword evidence="2" id="KW-1185">Reference proteome</keyword>
<keyword evidence="1" id="KW-0808">Transferase</keyword>
<sequence length="331" mass="37216">MQRALALCLRNYPPPAQRPEAAQLRRRGINLQLRLRLPQRRFVRILRPGRGSLRRRDAMSLVIATTERRAAPVSAGSAQASGSLGNFFQGLRPDWHARWAWENYEPTILNLSRQFGLRRVCEIGGGRDPLFTAEQAARHGVDLIVNDIDAGELALTPAGLETARFDIAGDLSEPDVRRGAYDLMVSRMVFEHVHDVEQAWRNIHELLAPGGVALAFFPTLWAPVFTLNHILPEKASRAIVHALYPARRDGGGDPKFPAFYDWCRGNPALLGPMLNRAGFSDVHVQPFWGHEYFKRMPGIREADHAFNALSAKIGWHFVTTHAYVVVRKGRD</sequence>
<proteinExistence type="predicted"/>
<dbReference type="GO" id="GO:0032259">
    <property type="term" value="P:methylation"/>
    <property type="evidence" value="ECO:0007669"/>
    <property type="project" value="UniProtKB-KW"/>
</dbReference>
<dbReference type="AlphaFoldDB" id="A0A370L633"/>
<dbReference type="GO" id="GO:0008168">
    <property type="term" value="F:methyltransferase activity"/>
    <property type="evidence" value="ECO:0007669"/>
    <property type="project" value="UniProtKB-KW"/>
</dbReference>
<comment type="caution">
    <text evidence="1">The sequence shown here is derived from an EMBL/GenBank/DDBJ whole genome shotgun (WGS) entry which is preliminary data.</text>
</comment>
<organism evidence="1 2">
    <name type="scientific">Bosea caraganae</name>
    <dbReference type="NCBI Taxonomy" id="2763117"/>
    <lineage>
        <taxon>Bacteria</taxon>
        <taxon>Pseudomonadati</taxon>
        <taxon>Pseudomonadota</taxon>
        <taxon>Alphaproteobacteria</taxon>
        <taxon>Hyphomicrobiales</taxon>
        <taxon>Boseaceae</taxon>
        <taxon>Bosea</taxon>
    </lineage>
</organism>